<dbReference type="InterPro" id="IPR023393">
    <property type="entry name" value="START-like_dom_sf"/>
</dbReference>
<name>A0A6N7PQL6_9BACT</name>
<evidence type="ECO:0000313" key="2">
    <source>
        <dbReference type="EMBL" id="MRG92505.1"/>
    </source>
</evidence>
<dbReference type="SUPFAM" id="SSF55961">
    <property type="entry name" value="Bet v1-like"/>
    <property type="match status" value="1"/>
</dbReference>
<accession>A0A6N7PQL6</accession>
<sequence length="201" mass="22487">MARRLLVLLAVLCALVCAAPRRARAGSLTADEKTRLARGEVVKRTFDVELPQGDFIGGLGYVIIAASPAEVMDVLLDPGSYRYIFPLTQEARLVGRTGDDFFLTLRQGGARVSGEYTVRARRETPSLVRFWMDPTRPHDIGDCWGFFRVDPAEGGRTLLTYGALLHLEFGVIKLLFQEKIRSYALQTPELLRGYVERGARR</sequence>
<dbReference type="RefSeq" id="WP_153819375.1">
    <property type="nucleotide sequence ID" value="NZ_WJIE01000003.1"/>
</dbReference>
<feature type="signal peptide" evidence="1">
    <location>
        <begin position="1"/>
        <end position="25"/>
    </location>
</feature>
<dbReference type="Pfam" id="PF10604">
    <property type="entry name" value="Polyketide_cyc2"/>
    <property type="match status" value="1"/>
</dbReference>
<gene>
    <name evidence="2" type="ORF">GF068_11280</name>
</gene>
<comment type="caution">
    <text evidence="2">The sequence shown here is derived from an EMBL/GenBank/DDBJ whole genome shotgun (WGS) entry which is preliminary data.</text>
</comment>
<dbReference type="AlphaFoldDB" id="A0A6N7PQL6"/>
<dbReference type="EMBL" id="WJIE01000003">
    <property type="protein sequence ID" value="MRG92505.1"/>
    <property type="molecule type" value="Genomic_DNA"/>
</dbReference>
<keyword evidence="1" id="KW-0732">Signal</keyword>
<feature type="chain" id="PRO_5026796176" description="SRPBCC family protein" evidence="1">
    <location>
        <begin position="26"/>
        <end position="201"/>
    </location>
</feature>
<dbReference type="CDD" id="cd07812">
    <property type="entry name" value="SRPBCC"/>
    <property type="match status" value="1"/>
</dbReference>
<evidence type="ECO:0008006" key="4">
    <source>
        <dbReference type="Google" id="ProtNLM"/>
    </source>
</evidence>
<evidence type="ECO:0000313" key="3">
    <source>
        <dbReference type="Proteomes" id="UP000440224"/>
    </source>
</evidence>
<keyword evidence="3" id="KW-1185">Reference proteome</keyword>
<dbReference type="InterPro" id="IPR019587">
    <property type="entry name" value="Polyketide_cyclase/dehydratase"/>
</dbReference>
<organism evidence="2 3">
    <name type="scientific">Polyangium spumosum</name>
    <dbReference type="NCBI Taxonomy" id="889282"/>
    <lineage>
        <taxon>Bacteria</taxon>
        <taxon>Pseudomonadati</taxon>
        <taxon>Myxococcota</taxon>
        <taxon>Polyangia</taxon>
        <taxon>Polyangiales</taxon>
        <taxon>Polyangiaceae</taxon>
        <taxon>Polyangium</taxon>
    </lineage>
</organism>
<proteinExistence type="predicted"/>
<dbReference type="Proteomes" id="UP000440224">
    <property type="component" value="Unassembled WGS sequence"/>
</dbReference>
<reference evidence="2 3" key="1">
    <citation type="submission" date="2019-10" db="EMBL/GenBank/DDBJ databases">
        <title>A soil myxobacterium in the family Polyangiaceae.</title>
        <authorList>
            <person name="Li Y."/>
            <person name="Wang J."/>
        </authorList>
    </citation>
    <scope>NUCLEOTIDE SEQUENCE [LARGE SCALE GENOMIC DNA]</scope>
    <source>
        <strain evidence="2 3">DSM 14734</strain>
    </source>
</reference>
<evidence type="ECO:0000256" key="1">
    <source>
        <dbReference type="SAM" id="SignalP"/>
    </source>
</evidence>
<dbReference type="OrthoDB" id="5506538at2"/>
<protein>
    <recommendedName>
        <fullName evidence="4">SRPBCC family protein</fullName>
    </recommendedName>
</protein>
<dbReference type="Gene3D" id="3.30.530.20">
    <property type="match status" value="1"/>
</dbReference>